<evidence type="ECO:0000259" key="2">
    <source>
        <dbReference type="Pfam" id="PF01337"/>
    </source>
</evidence>
<evidence type="ECO:0000313" key="4">
    <source>
        <dbReference type="Proteomes" id="UP000247681"/>
    </source>
</evidence>
<dbReference type="RefSeq" id="WP_110346101.1">
    <property type="nucleotide sequence ID" value="NZ_QJHL01000001.1"/>
</dbReference>
<keyword evidence="4" id="KW-1185">Reference proteome</keyword>
<dbReference type="InterPro" id="IPR035905">
    <property type="entry name" value="Barstar-like_sf"/>
</dbReference>
<feature type="domain" description="Barstar (barnase inhibitor)" evidence="2">
    <location>
        <begin position="6"/>
        <end position="96"/>
    </location>
</feature>
<dbReference type="InterPro" id="IPR000468">
    <property type="entry name" value="Barstar"/>
</dbReference>
<name>A0A2V4CAW9_9FLAO</name>
<proteinExistence type="inferred from homology"/>
<dbReference type="Proteomes" id="UP000247681">
    <property type="component" value="Unassembled WGS sequence"/>
</dbReference>
<dbReference type="AlphaFoldDB" id="A0A2V4CAW9"/>
<dbReference type="OrthoDB" id="4793808at2"/>
<sequence length="134" mass="16008">MNKQKIIINGNNFADLESFYDEIDRVLTKDLNWQTGHNLDAFNDLLRGGFGVYEYREPIKLIWKNTLKSKTDLGLDATKKWYEERIIFWKDDEVNLQHFENGLKELIENNGQTLFDIILKIISEHKHIEFELQY</sequence>
<dbReference type="Gene3D" id="3.30.370.10">
    <property type="entry name" value="Barstar-like"/>
    <property type="match status" value="1"/>
</dbReference>
<evidence type="ECO:0000313" key="3">
    <source>
        <dbReference type="EMBL" id="PXY47100.1"/>
    </source>
</evidence>
<evidence type="ECO:0000256" key="1">
    <source>
        <dbReference type="ARBA" id="ARBA00006845"/>
    </source>
</evidence>
<comment type="similarity">
    <text evidence="1">Belongs to the barstar family.</text>
</comment>
<protein>
    <submittedName>
        <fullName evidence="3">Ribonuclease inhibitor</fullName>
    </submittedName>
</protein>
<reference evidence="3 4" key="1">
    <citation type="submission" date="2018-05" db="EMBL/GenBank/DDBJ databases">
        <title>Flavobacterium sp. strain IMCC34758, incomplete genome.</title>
        <authorList>
            <person name="Joung Y."/>
        </authorList>
    </citation>
    <scope>NUCLEOTIDE SEQUENCE [LARGE SCALE GENOMIC DNA]</scope>
    <source>
        <strain evidence="3 4">IMCC34758</strain>
    </source>
</reference>
<comment type="caution">
    <text evidence="3">The sequence shown here is derived from an EMBL/GenBank/DDBJ whole genome shotgun (WGS) entry which is preliminary data.</text>
</comment>
<dbReference type="SUPFAM" id="SSF52038">
    <property type="entry name" value="Barstar-related"/>
    <property type="match status" value="1"/>
</dbReference>
<accession>A0A2V4CAW9</accession>
<dbReference type="EMBL" id="QJHL01000001">
    <property type="protein sequence ID" value="PXY47100.1"/>
    <property type="molecule type" value="Genomic_DNA"/>
</dbReference>
<dbReference type="Pfam" id="PF01337">
    <property type="entry name" value="Barstar"/>
    <property type="match status" value="1"/>
</dbReference>
<organism evidence="3 4">
    <name type="scientific">Flavobacterium hydrophilum</name>
    <dbReference type="NCBI Taxonomy" id="2211445"/>
    <lineage>
        <taxon>Bacteria</taxon>
        <taxon>Pseudomonadati</taxon>
        <taxon>Bacteroidota</taxon>
        <taxon>Flavobacteriia</taxon>
        <taxon>Flavobacteriales</taxon>
        <taxon>Flavobacteriaceae</taxon>
        <taxon>Flavobacterium</taxon>
    </lineage>
</organism>
<gene>
    <name evidence="3" type="ORF">DMB68_08125</name>
</gene>